<comment type="caution">
    <text evidence="1">The sequence shown here is derived from an EMBL/GenBank/DDBJ whole genome shotgun (WGS) entry which is preliminary data.</text>
</comment>
<proteinExistence type="predicted"/>
<protein>
    <submittedName>
        <fullName evidence="1">Uncharacterized protein</fullName>
    </submittedName>
</protein>
<evidence type="ECO:0000313" key="1">
    <source>
        <dbReference type="EMBL" id="KAL3286716.1"/>
    </source>
</evidence>
<organism evidence="1 2">
    <name type="scientific">Cryptolaemus montrouzieri</name>
    <dbReference type="NCBI Taxonomy" id="559131"/>
    <lineage>
        <taxon>Eukaryota</taxon>
        <taxon>Metazoa</taxon>
        <taxon>Ecdysozoa</taxon>
        <taxon>Arthropoda</taxon>
        <taxon>Hexapoda</taxon>
        <taxon>Insecta</taxon>
        <taxon>Pterygota</taxon>
        <taxon>Neoptera</taxon>
        <taxon>Endopterygota</taxon>
        <taxon>Coleoptera</taxon>
        <taxon>Polyphaga</taxon>
        <taxon>Cucujiformia</taxon>
        <taxon>Coccinelloidea</taxon>
        <taxon>Coccinellidae</taxon>
        <taxon>Scymninae</taxon>
        <taxon>Scymnini</taxon>
        <taxon>Cryptolaemus</taxon>
    </lineage>
</organism>
<name>A0ABD2P7M0_9CUCU</name>
<gene>
    <name evidence="1" type="ORF">HHI36_001211</name>
</gene>
<reference evidence="1 2" key="1">
    <citation type="journal article" date="2021" name="BMC Biol.">
        <title>Horizontally acquired antibacterial genes associated with adaptive radiation of ladybird beetles.</title>
        <authorList>
            <person name="Li H.S."/>
            <person name="Tang X.F."/>
            <person name="Huang Y.H."/>
            <person name="Xu Z.Y."/>
            <person name="Chen M.L."/>
            <person name="Du X.Y."/>
            <person name="Qiu B.Y."/>
            <person name="Chen P.T."/>
            <person name="Zhang W."/>
            <person name="Slipinski A."/>
            <person name="Escalona H.E."/>
            <person name="Waterhouse R.M."/>
            <person name="Zwick A."/>
            <person name="Pang H."/>
        </authorList>
    </citation>
    <scope>NUCLEOTIDE SEQUENCE [LARGE SCALE GENOMIC DNA]</scope>
    <source>
        <strain evidence="1">SYSU2018</strain>
    </source>
</reference>
<dbReference type="Proteomes" id="UP001516400">
    <property type="component" value="Unassembled WGS sequence"/>
</dbReference>
<keyword evidence="2" id="KW-1185">Reference proteome</keyword>
<sequence length="56" mass="6210">FSLSQVSDLLNDDEEVSSRVDVIFITPPELNAGTDEDSGVDRKILEMIVKGELFLI</sequence>
<feature type="non-terminal residue" evidence="1">
    <location>
        <position position="1"/>
    </location>
</feature>
<dbReference type="EMBL" id="JABFTP020000185">
    <property type="protein sequence ID" value="KAL3286716.1"/>
    <property type="molecule type" value="Genomic_DNA"/>
</dbReference>
<dbReference type="AlphaFoldDB" id="A0ABD2P7M0"/>
<evidence type="ECO:0000313" key="2">
    <source>
        <dbReference type="Proteomes" id="UP001516400"/>
    </source>
</evidence>
<accession>A0ABD2P7M0</accession>